<protein>
    <submittedName>
        <fullName evidence="2">Uncharacterized protein</fullName>
    </submittedName>
</protein>
<evidence type="ECO:0000256" key="1">
    <source>
        <dbReference type="SAM" id="MobiDB-lite"/>
    </source>
</evidence>
<name>A0A844GA91_9BACT</name>
<feature type="region of interest" description="Disordered" evidence="1">
    <location>
        <begin position="1"/>
        <end position="22"/>
    </location>
</feature>
<sequence length="81" mass="8661">MRNQKETAAESQTVKDGSRFPWAGELPVTEVSNQGNAMIGILTTVPVNGYGGATFRSVTIQPDGTWTATGEEEPVIIPLLK</sequence>
<evidence type="ECO:0000313" key="3">
    <source>
        <dbReference type="Proteomes" id="UP000435649"/>
    </source>
</evidence>
<gene>
    <name evidence="2" type="ORF">FYJ85_22400</name>
</gene>
<accession>A0A844GA91</accession>
<comment type="caution">
    <text evidence="2">The sequence shown here is derived from an EMBL/GenBank/DDBJ whole genome shotgun (WGS) entry which is preliminary data.</text>
</comment>
<dbReference type="RefSeq" id="WP_154420942.1">
    <property type="nucleotide sequence ID" value="NZ_VUNS01000057.1"/>
</dbReference>
<dbReference type="Proteomes" id="UP000435649">
    <property type="component" value="Unassembled WGS sequence"/>
</dbReference>
<dbReference type="EMBL" id="VUNS01000057">
    <property type="protein sequence ID" value="MST99785.1"/>
    <property type="molecule type" value="Genomic_DNA"/>
</dbReference>
<dbReference type="AlphaFoldDB" id="A0A844GA91"/>
<keyword evidence="3" id="KW-1185">Reference proteome</keyword>
<reference evidence="2 3" key="1">
    <citation type="submission" date="2019-08" db="EMBL/GenBank/DDBJ databases">
        <title>In-depth cultivation of the pig gut microbiome towards novel bacterial diversity and tailored functional studies.</title>
        <authorList>
            <person name="Wylensek D."/>
            <person name="Hitch T.C.A."/>
            <person name="Clavel T."/>
        </authorList>
    </citation>
    <scope>NUCLEOTIDE SEQUENCE [LARGE SCALE GENOMIC DNA]</scope>
    <source>
        <strain evidence="2 3">BBE-744-WT-12</strain>
    </source>
</reference>
<organism evidence="2 3">
    <name type="scientific">Victivallis lenta</name>
    <dbReference type="NCBI Taxonomy" id="2606640"/>
    <lineage>
        <taxon>Bacteria</taxon>
        <taxon>Pseudomonadati</taxon>
        <taxon>Lentisphaerota</taxon>
        <taxon>Lentisphaeria</taxon>
        <taxon>Victivallales</taxon>
        <taxon>Victivallaceae</taxon>
        <taxon>Victivallis</taxon>
    </lineage>
</organism>
<proteinExistence type="predicted"/>
<evidence type="ECO:0000313" key="2">
    <source>
        <dbReference type="EMBL" id="MST99785.1"/>
    </source>
</evidence>